<dbReference type="GO" id="GO:0016301">
    <property type="term" value="F:kinase activity"/>
    <property type="evidence" value="ECO:0007669"/>
    <property type="project" value="UniProtKB-KW"/>
</dbReference>
<protein>
    <submittedName>
        <fullName evidence="2">Nucleoside kinase</fullName>
    </submittedName>
</protein>
<keyword evidence="2" id="KW-0808">Transferase</keyword>
<dbReference type="Proteomes" id="UP000483362">
    <property type="component" value="Unassembled WGS sequence"/>
</dbReference>
<keyword evidence="2" id="KW-0418">Kinase</keyword>
<proteinExistence type="predicted"/>
<dbReference type="SUPFAM" id="SSF55186">
    <property type="entry name" value="ThrRS/AlaRS common domain"/>
    <property type="match status" value="1"/>
</dbReference>
<dbReference type="Gene3D" id="3.40.50.300">
    <property type="entry name" value="P-loop containing nucleotide triphosphate hydrolases"/>
    <property type="match status" value="1"/>
</dbReference>
<organism evidence="2 3">
    <name type="scientific">Sodaliphilus pleomorphus</name>
    <dbReference type="NCBI Taxonomy" id="2606626"/>
    <lineage>
        <taxon>Bacteria</taxon>
        <taxon>Pseudomonadati</taxon>
        <taxon>Bacteroidota</taxon>
        <taxon>Bacteroidia</taxon>
        <taxon>Bacteroidales</taxon>
        <taxon>Muribaculaceae</taxon>
        <taxon>Sodaliphilus</taxon>
    </lineage>
</organism>
<gene>
    <name evidence="2" type="ORF">FYJ29_04390</name>
</gene>
<evidence type="ECO:0000313" key="2">
    <source>
        <dbReference type="EMBL" id="MSS17004.1"/>
    </source>
</evidence>
<evidence type="ECO:0000313" key="3">
    <source>
        <dbReference type="Proteomes" id="UP000483362"/>
    </source>
</evidence>
<dbReference type="Pfam" id="PF00485">
    <property type="entry name" value="PRK"/>
    <property type="match status" value="1"/>
</dbReference>
<dbReference type="InterPro" id="IPR027417">
    <property type="entry name" value="P-loop_NTPase"/>
</dbReference>
<dbReference type="EMBL" id="VULT01000005">
    <property type="protein sequence ID" value="MSS17004.1"/>
    <property type="molecule type" value="Genomic_DNA"/>
</dbReference>
<dbReference type="SUPFAM" id="SSF52540">
    <property type="entry name" value="P-loop containing nucleoside triphosphate hydrolases"/>
    <property type="match status" value="1"/>
</dbReference>
<name>A0A6L5XDP9_9BACT</name>
<accession>A0A6L5XDP9</accession>
<dbReference type="RefSeq" id="WP_154327592.1">
    <property type="nucleotide sequence ID" value="NZ_CP045696.1"/>
</dbReference>
<dbReference type="CDD" id="cd02028">
    <property type="entry name" value="UMPK_like"/>
    <property type="match status" value="1"/>
</dbReference>
<dbReference type="AlphaFoldDB" id="A0A6L5XDP9"/>
<reference evidence="2 3" key="1">
    <citation type="submission" date="2019-08" db="EMBL/GenBank/DDBJ databases">
        <title>In-depth cultivation of the pig gut microbiome towards novel bacterial diversity and tailored functional studies.</title>
        <authorList>
            <person name="Wylensek D."/>
            <person name="Hitch T.C.A."/>
            <person name="Clavel T."/>
        </authorList>
    </citation>
    <scope>NUCLEOTIDE SEQUENCE [LARGE SCALE GENOMIC DNA]</scope>
    <source>
        <strain evidence="2 3">Oil-RF-744-WCA-WT-10</strain>
    </source>
</reference>
<sequence>MNNELSIYCTNTKEYIPVSGGDTLQEVYDTIKHRLGFEPICARVNNRTEDLRFPIYNNRQVEFLDMQSASGQRVYTRSLCMILYKAIADLYPGKRLIIEHTVSGGMYCNFKHEHTPIGADTVKALKKRMHEIVEANLTFKRQERLTSDVVEMFKKQGLHDKVRLLTGSKDLYTVYYKLDNVIDSYYGPLAPSTGYIKTFDLVPYNRGMLLLGIDKAHPEQPAKMVDQKKLFKAFEDYEAFNCVINVADVGELNEAIRTKQAGNLINVAEALHAKMFSKIADDIARRFKKGGARVVLIAGPSSSGKTTSSKRLAIQLITNYIKPKVISLDNYFVDRSRTPRDESGDYDYESLYALDLDQFNQDITDLIAGKEVKMPTYNFETGHREYREGNVMKLEKDNILLMEGIHGLNPELTKLIPEEQKFRVYVSALTTLNIDDHNWIPTTDNRLLRRIVRDYKYRGASAQDTIARWPSVRRGEEKWIFPFQENADAMFNSSLLFELAVMKNYAEPILRQVPVNVPEYDEAHRLLRFLSYFEPLGEKDIPTTSLLREFLGGSSFHY</sequence>
<comment type="caution">
    <text evidence="2">The sequence shown here is derived from an EMBL/GenBank/DDBJ whole genome shotgun (WGS) entry which is preliminary data.</text>
</comment>
<dbReference type="GO" id="GO:0005524">
    <property type="term" value="F:ATP binding"/>
    <property type="evidence" value="ECO:0007669"/>
    <property type="project" value="InterPro"/>
</dbReference>
<feature type="domain" description="Phosphoribulokinase/uridine kinase" evidence="1">
    <location>
        <begin position="295"/>
        <end position="492"/>
    </location>
</feature>
<keyword evidence="3" id="KW-1185">Reference proteome</keyword>
<dbReference type="Gene3D" id="3.30.980.10">
    <property type="entry name" value="Threonyl-trna Synthetase, Chain A, domain 2"/>
    <property type="match status" value="1"/>
</dbReference>
<evidence type="ECO:0000259" key="1">
    <source>
        <dbReference type="Pfam" id="PF00485"/>
    </source>
</evidence>
<dbReference type="InterPro" id="IPR018163">
    <property type="entry name" value="Thr/Ala-tRNA-synth_IIc_edit"/>
</dbReference>
<dbReference type="PANTHER" id="PTHR10285">
    <property type="entry name" value="URIDINE KINASE"/>
    <property type="match status" value="1"/>
</dbReference>
<dbReference type="InterPro" id="IPR006083">
    <property type="entry name" value="PRK/URK"/>
</dbReference>